<feature type="region of interest" description="Disordered" evidence="1">
    <location>
        <begin position="1"/>
        <end position="21"/>
    </location>
</feature>
<accession>A0AAD4D1B6</accession>
<protein>
    <recommendedName>
        <fullName evidence="2">Mixed lineage kinase domain-containing protein</fullName>
    </recommendedName>
</protein>
<dbReference type="Pfam" id="PF22215">
    <property type="entry name" value="MLKL_N"/>
    <property type="match status" value="1"/>
</dbReference>
<name>A0AAD4D1B6_9FUNG</name>
<dbReference type="Gene3D" id="1.20.930.20">
    <property type="entry name" value="Adaptor protein Cbl, N-terminal domain"/>
    <property type="match status" value="1"/>
</dbReference>
<keyword evidence="4" id="KW-1185">Reference proteome</keyword>
<comment type="caution">
    <text evidence="3">The sequence shown here is derived from an EMBL/GenBank/DDBJ whole genome shotgun (WGS) entry which is preliminary data.</text>
</comment>
<sequence length="229" mass="25544">MTVQNTKPDVYGENKPAPKMTTTDRISDTAFVAGTNILEAKKMADTGYATVEKIVGGPGSPVLSNMIHLADKLVDVGKIVPIIAPAFVILKIIIDIEQKAREVDEKCLDLMERINFLISHLVVLERIHNVEAMMDTLTVVLQKVQDTLKEAAALIEAYRKQGKIARRLRMSNMQNFEQMAGKITTCSSDLMMSLQIQQTGDLSILKRVVPRDRIAENFIRENGGQYMIN</sequence>
<evidence type="ECO:0000259" key="2">
    <source>
        <dbReference type="Pfam" id="PF22215"/>
    </source>
</evidence>
<reference evidence="3" key="1">
    <citation type="journal article" date="2020" name="Fungal Divers.">
        <title>Resolving the Mortierellaceae phylogeny through synthesis of multi-gene phylogenetics and phylogenomics.</title>
        <authorList>
            <person name="Vandepol N."/>
            <person name="Liber J."/>
            <person name="Desiro A."/>
            <person name="Na H."/>
            <person name="Kennedy M."/>
            <person name="Barry K."/>
            <person name="Grigoriev I.V."/>
            <person name="Miller A.N."/>
            <person name="O'Donnell K."/>
            <person name="Stajich J.E."/>
            <person name="Bonito G."/>
        </authorList>
    </citation>
    <scope>NUCLEOTIDE SEQUENCE</scope>
    <source>
        <strain evidence="3">NRRL 28262</strain>
    </source>
</reference>
<dbReference type="AlphaFoldDB" id="A0AAD4D1B6"/>
<evidence type="ECO:0000313" key="3">
    <source>
        <dbReference type="EMBL" id="KAG0252442.1"/>
    </source>
</evidence>
<feature type="non-terminal residue" evidence="3">
    <location>
        <position position="1"/>
    </location>
</feature>
<dbReference type="EMBL" id="JAAAIL010003105">
    <property type="protein sequence ID" value="KAG0252442.1"/>
    <property type="molecule type" value="Genomic_DNA"/>
</dbReference>
<proteinExistence type="predicted"/>
<evidence type="ECO:0000313" key="4">
    <source>
        <dbReference type="Proteomes" id="UP001194580"/>
    </source>
</evidence>
<dbReference type="CDD" id="cd21037">
    <property type="entry name" value="MLKL_NTD"/>
    <property type="match status" value="1"/>
</dbReference>
<organism evidence="3 4">
    <name type="scientific">Linnemannia exigua</name>
    <dbReference type="NCBI Taxonomy" id="604196"/>
    <lineage>
        <taxon>Eukaryota</taxon>
        <taxon>Fungi</taxon>
        <taxon>Fungi incertae sedis</taxon>
        <taxon>Mucoromycota</taxon>
        <taxon>Mortierellomycotina</taxon>
        <taxon>Mortierellomycetes</taxon>
        <taxon>Mortierellales</taxon>
        <taxon>Mortierellaceae</taxon>
        <taxon>Linnemannia</taxon>
    </lineage>
</organism>
<dbReference type="InterPro" id="IPR036537">
    <property type="entry name" value="Adaptor_Cbl_N_dom_sf"/>
</dbReference>
<feature type="domain" description="Mixed lineage kinase" evidence="2">
    <location>
        <begin position="101"/>
        <end position="204"/>
    </location>
</feature>
<dbReference type="InterPro" id="IPR054000">
    <property type="entry name" value="MLKL_N"/>
</dbReference>
<dbReference type="Proteomes" id="UP001194580">
    <property type="component" value="Unassembled WGS sequence"/>
</dbReference>
<gene>
    <name evidence="3" type="ORF">BGZ95_006642</name>
</gene>
<dbReference type="GO" id="GO:0007166">
    <property type="term" value="P:cell surface receptor signaling pathway"/>
    <property type="evidence" value="ECO:0007669"/>
    <property type="project" value="InterPro"/>
</dbReference>
<evidence type="ECO:0000256" key="1">
    <source>
        <dbReference type="SAM" id="MobiDB-lite"/>
    </source>
</evidence>
<dbReference type="InterPro" id="IPR059179">
    <property type="entry name" value="MLKL-like_MCAfunc"/>
</dbReference>